<dbReference type="InterPro" id="IPR012312">
    <property type="entry name" value="Hemerythrin-like"/>
</dbReference>
<dbReference type="GeneID" id="41587568"/>
<sequence>MDVVEVLMTEHTTIRNISGNLMIDSDSSDFQLFFEYLKKCHIEIEEKVFVPVMKQVYNGENADLIKNIDRIMADHKLLETLATNIIKWKNEENSEILKNRVPMFFRLLQDHNNSEEDSLFTYWKNIESDVKKNTVTEVGNIIESFGLTAYSRVTGISRDFFSYVFR</sequence>
<dbReference type="EMBL" id="LT671858">
    <property type="protein sequence ID" value="SIM36603.1"/>
    <property type="molecule type" value="Genomic_DNA"/>
</dbReference>
<dbReference type="Proteomes" id="UP000195607">
    <property type="component" value="Chromosome I"/>
</dbReference>
<accession>A0A1N5SKF6</accession>
<dbReference type="AlphaFoldDB" id="A0A1N5SKF6"/>
<protein>
    <submittedName>
        <fullName evidence="2">Hemerythrin HHE cation binding domain containing protein</fullName>
    </submittedName>
</protein>
<name>A0A1N5SKF6_9ARCH</name>
<gene>
    <name evidence="2" type="ORF">CSP5_0265</name>
</gene>
<proteinExistence type="predicted"/>
<feature type="domain" description="Hemerythrin-like" evidence="1">
    <location>
        <begin position="3"/>
        <end position="121"/>
    </location>
</feature>
<evidence type="ECO:0000313" key="3">
    <source>
        <dbReference type="Proteomes" id="UP000195607"/>
    </source>
</evidence>
<evidence type="ECO:0000313" key="2">
    <source>
        <dbReference type="EMBL" id="SIM36603.1"/>
    </source>
</evidence>
<dbReference type="Pfam" id="PF01814">
    <property type="entry name" value="Hemerythrin"/>
    <property type="match status" value="1"/>
</dbReference>
<dbReference type="RefSeq" id="WP_148689499.1">
    <property type="nucleotide sequence ID" value="NZ_LT671858.1"/>
</dbReference>
<reference evidence="2 3" key="1">
    <citation type="submission" date="2016-04" db="EMBL/GenBank/DDBJ databases">
        <authorList>
            <person name="Evans L.H."/>
            <person name="Alamgir A."/>
            <person name="Owens N."/>
            <person name="Weber N.D."/>
            <person name="Virtaneva K."/>
            <person name="Barbian K."/>
            <person name="Babar A."/>
            <person name="Rosenke K."/>
        </authorList>
    </citation>
    <scope>NUCLEOTIDE SEQUENCE [LARGE SCALE GENOMIC DNA]</scope>
    <source>
        <strain evidence="3">S5(T) (JCM 30642 \VKM B-2941)</strain>
    </source>
</reference>
<dbReference type="Gene3D" id="1.20.120.520">
    <property type="entry name" value="nmb1532 protein domain like"/>
    <property type="match status" value="1"/>
</dbReference>
<organism evidence="2 3">
    <name type="scientific">Cuniculiplasma divulgatum</name>
    <dbReference type="NCBI Taxonomy" id="1673428"/>
    <lineage>
        <taxon>Archaea</taxon>
        <taxon>Methanobacteriati</taxon>
        <taxon>Thermoplasmatota</taxon>
        <taxon>Thermoplasmata</taxon>
        <taxon>Thermoplasmatales</taxon>
        <taxon>Cuniculiplasmataceae</taxon>
        <taxon>Cuniculiplasma</taxon>
    </lineage>
</organism>
<evidence type="ECO:0000259" key="1">
    <source>
        <dbReference type="Pfam" id="PF01814"/>
    </source>
</evidence>